<sequence length="146" mass="16966">SSIALKPYAVQETANNNASCKFYLSSSSYGLVYNDVKKGKRASQMMFTVRDYDRTPVGSWFLHYRYHFFTQRTKIKFMFAGPSKTTRTLFKSHLCWYRLTYAGTKHTIDFHVIETCTLVWRLEWLVGYDVTHGVEFLPADADGYIG</sequence>
<feature type="non-terminal residue" evidence="1">
    <location>
        <position position="1"/>
    </location>
</feature>
<reference evidence="1" key="1">
    <citation type="submission" date="2022-06" db="EMBL/GenBank/DDBJ databases">
        <title>Uncovering the hologenomic basis of an extraordinary plant invasion.</title>
        <authorList>
            <person name="Bieker V.C."/>
            <person name="Martin M.D."/>
            <person name="Gilbert T."/>
            <person name="Hodgins K."/>
            <person name="Battlay P."/>
            <person name="Petersen B."/>
            <person name="Wilson J."/>
        </authorList>
    </citation>
    <scope>NUCLEOTIDE SEQUENCE</scope>
    <source>
        <strain evidence="1">AA19_3_7</strain>
        <tissue evidence="1">Leaf</tissue>
    </source>
</reference>
<dbReference type="AlphaFoldDB" id="A0AAD5CWP4"/>
<comment type="caution">
    <text evidence="1">The sequence shown here is derived from an EMBL/GenBank/DDBJ whole genome shotgun (WGS) entry which is preliminary data.</text>
</comment>
<organism evidence="1 2">
    <name type="scientific">Ambrosia artemisiifolia</name>
    <name type="common">Common ragweed</name>
    <dbReference type="NCBI Taxonomy" id="4212"/>
    <lineage>
        <taxon>Eukaryota</taxon>
        <taxon>Viridiplantae</taxon>
        <taxon>Streptophyta</taxon>
        <taxon>Embryophyta</taxon>
        <taxon>Tracheophyta</taxon>
        <taxon>Spermatophyta</taxon>
        <taxon>Magnoliopsida</taxon>
        <taxon>eudicotyledons</taxon>
        <taxon>Gunneridae</taxon>
        <taxon>Pentapetalae</taxon>
        <taxon>asterids</taxon>
        <taxon>campanulids</taxon>
        <taxon>Asterales</taxon>
        <taxon>Asteraceae</taxon>
        <taxon>Asteroideae</taxon>
        <taxon>Heliantheae alliance</taxon>
        <taxon>Heliantheae</taxon>
        <taxon>Ambrosia</taxon>
    </lineage>
</organism>
<dbReference type="Proteomes" id="UP001206925">
    <property type="component" value="Unassembled WGS sequence"/>
</dbReference>
<dbReference type="GO" id="GO:0008289">
    <property type="term" value="F:lipid binding"/>
    <property type="evidence" value="ECO:0007669"/>
    <property type="project" value="InterPro"/>
</dbReference>
<protein>
    <submittedName>
        <fullName evidence="1">Uncharacterized protein</fullName>
    </submittedName>
</protein>
<feature type="non-terminal residue" evidence="1">
    <location>
        <position position="146"/>
    </location>
</feature>
<dbReference type="PANTHER" id="PTHR45932:SF17">
    <property type="entry name" value="CELLULAR RETINALDEHYDE-BINDING_TRIPLE FUNCTION DOMAIN-CONTAINING PROTEIN"/>
    <property type="match status" value="1"/>
</dbReference>
<dbReference type="PANTHER" id="PTHR45932">
    <property type="entry name" value="PATELLIN-1"/>
    <property type="match status" value="1"/>
</dbReference>
<dbReference type="EMBL" id="JAMZMK010006289">
    <property type="protein sequence ID" value="KAI7749738.1"/>
    <property type="molecule type" value="Genomic_DNA"/>
</dbReference>
<evidence type="ECO:0000313" key="1">
    <source>
        <dbReference type="EMBL" id="KAI7749738.1"/>
    </source>
</evidence>
<dbReference type="InterPro" id="IPR044834">
    <property type="entry name" value="PATL"/>
</dbReference>
<proteinExistence type="predicted"/>
<accession>A0AAD5CWP4</accession>
<name>A0AAD5CWP4_AMBAR</name>
<keyword evidence="2" id="KW-1185">Reference proteome</keyword>
<evidence type="ECO:0000313" key="2">
    <source>
        <dbReference type="Proteomes" id="UP001206925"/>
    </source>
</evidence>
<gene>
    <name evidence="1" type="ORF">M8C21_015593</name>
</gene>